<sequence>MTTAVQNFGWLISEFARTADGVTDAVAVSADGLLMAASDGLGRDRADHLAAVVSGITSLAQNAATVHGFHGMKLVMIEMLGGFLMVGRVRDGSCLGVLAAEGCDVGLVGYEMAVLADRAGELLTPQLVRDLHSAPLAAGQ</sequence>
<dbReference type="EMBL" id="LMWY01000041">
    <property type="protein sequence ID" value="KUN97535.1"/>
    <property type="molecule type" value="Genomic_DNA"/>
</dbReference>
<dbReference type="SMART" id="SM00960">
    <property type="entry name" value="Robl_LC7"/>
    <property type="match status" value="1"/>
</dbReference>
<dbReference type="PANTHER" id="PTHR36222:SF1">
    <property type="entry name" value="SERINE PROTEASE INHIBITOR RV3364C"/>
    <property type="match status" value="1"/>
</dbReference>
<dbReference type="InterPro" id="IPR004942">
    <property type="entry name" value="Roadblock/LAMTOR2_dom"/>
</dbReference>
<evidence type="ECO:0000313" key="2">
    <source>
        <dbReference type="EMBL" id="KUN97535.1"/>
    </source>
</evidence>
<evidence type="ECO:0000313" key="3">
    <source>
        <dbReference type="Proteomes" id="UP000053429"/>
    </source>
</evidence>
<evidence type="ECO:0000259" key="1">
    <source>
        <dbReference type="SMART" id="SM00960"/>
    </source>
</evidence>
<dbReference type="Pfam" id="PF03259">
    <property type="entry name" value="Robl_LC7"/>
    <property type="match status" value="1"/>
</dbReference>
<comment type="caution">
    <text evidence="2">The sequence shown here is derived from an EMBL/GenBank/DDBJ whole genome shotgun (WGS) entry which is preliminary data.</text>
</comment>
<keyword evidence="3" id="KW-1185">Reference proteome</keyword>
<feature type="domain" description="Roadblock/LAMTOR2" evidence="1">
    <location>
        <begin position="9"/>
        <end position="99"/>
    </location>
</feature>
<dbReference type="InterPro" id="IPR053141">
    <property type="entry name" value="Mycobact_SerProt_Inhib_Rv3364c"/>
</dbReference>
<dbReference type="AlphaFoldDB" id="A0A101TS91"/>
<protein>
    <submittedName>
        <fullName evidence="2">Dynein regulation protein LC7</fullName>
    </submittedName>
</protein>
<gene>
    <name evidence="2" type="ORF">AQJ67_29365</name>
</gene>
<proteinExistence type="predicted"/>
<organism evidence="2 3">
    <name type="scientific">Streptomyces caeruleatus</name>
    <dbReference type="NCBI Taxonomy" id="661399"/>
    <lineage>
        <taxon>Bacteria</taxon>
        <taxon>Bacillati</taxon>
        <taxon>Actinomycetota</taxon>
        <taxon>Actinomycetes</taxon>
        <taxon>Kitasatosporales</taxon>
        <taxon>Streptomycetaceae</taxon>
        <taxon>Streptomyces</taxon>
    </lineage>
</organism>
<reference evidence="2 3" key="1">
    <citation type="submission" date="2015-10" db="EMBL/GenBank/DDBJ databases">
        <title>Draft genome sequence of Streptomyces caeruleatus NRRL B-24802, type strain for the species Streptomyces caeruleatus.</title>
        <authorList>
            <person name="Ruckert C."/>
            <person name="Winkler A."/>
            <person name="Kalinowski J."/>
            <person name="Kampfer P."/>
            <person name="Glaeser S."/>
        </authorList>
    </citation>
    <scope>NUCLEOTIDE SEQUENCE [LARGE SCALE GENOMIC DNA]</scope>
    <source>
        <strain evidence="2 3">NRRL B-24802</strain>
    </source>
</reference>
<dbReference type="PANTHER" id="PTHR36222">
    <property type="entry name" value="SERINE PROTEASE INHIBITOR RV3364C"/>
    <property type="match status" value="1"/>
</dbReference>
<dbReference type="STRING" id="661399.AQJ67_29365"/>
<dbReference type="SUPFAM" id="SSF103196">
    <property type="entry name" value="Roadblock/LC7 domain"/>
    <property type="match status" value="1"/>
</dbReference>
<dbReference type="Proteomes" id="UP000053429">
    <property type="component" value="Unassembled WGS sequence"/>
</dbReference>
<dbReference type="RefSeq" id="WP_062722319.1">
    <property type="nucleotide sequence ID" value="NZ_KQ948933.1"/>
</dbReference>
<name>A0A101TS91_9ACTN</name>
<accession>A0A101TS91</accession>
<dbReference type="Gene3D" id="3.30.450.30">
    <property type="entry name" value="Dynein light chain 2a, cytoplasmic"/>
    <property type="match status" value="1"/>
</dbReference>
<dbReference type="OrthoDB" id="5187023at2"/>